<dbReference type="NCBIfam" id="TIGR02273">
    <property type="entry name" value="16S_RimM"/>
    <property type="match status" value="1"/>
</dbReference>
<dbReference type="PANTHER" id="PTHR33692">
    <property type="entry name" value="RIBOSOME MATURATION FACTOR RIMM"/>
    <property type="match status" value="1"/>
</dbReference>
<comment type="caution">
    <text evidence="9">The sequence shown here is derived from an EMBL/GenBank/DDBJ whole genome shotgun (WGS) entry which is preliminary data.</text>
</comment>
<dbReference type="Pfam" id="PF24986">
    <property type="entry name" value="PRC_RimM"/>
    <property type="match status" value="1"/>
</dbReference>
<dbReference type="InterPro" id="IPR011961">
    <property type="entry name" value="RimM"/>
</dbReference>
<evidence type="ECO:0000313" key="10">
    <source>
        <dbReference type="Proteomes" id="UP001314635"/>
    </source>
</evidence>
<dbReference type="Gene3D" id="2.30.30.240">
    <property type="entry name" value="PRC-barrel domain"/>
    <property type="match status" value="1"/>
</dbReference>
<evidence type="ECO:0000259" key="7">
    <source>
        <dbReference type="Pfam" id="PF01782"/>
    </source>
</evidence>
<proteinExistence type="inferred from homology"/>
<comment type="domain">
    <text evidence="5">The PRC barrel domain binds ribosomal protein uS19.</text>
</comment>
<dbReference type="PANTHER" id="PTHR33692:SF1">
    <property type="entry name" value="RIBOSOME MATURATION FACTOR RIMM"/>
    <property type="match status" value="1"/>
</dbReference>
<dbReference type="RefSeq" id="WP_012040707.1">
    <property type="nucleotide sequence ID" value="NZ_JABFDP010000018.1"/>
</dbReference>
<dbReference type="Gene3D" id="2.40.30.60">
    <property type="entry name" value="RimM"/>
    <property type="match status" value="1"/>
</dbReference>
<dbReference type="InterPro" id="IPR011033">
    <property type="entry name" value="PRC_barrel-like_sf"/>
</dbReference>
<accession>A0ABS5G0T6</accession>
<keyword evidence="2 5" id="KW-0690">Ribosome biogenesis</keyword>
<feature type="domain" description="RimM N-terminal" evidence="7">
    <location>
        <begin position="6"/>
        <end position="85"/>
    </location>
</feature>
<evidence type="ECO:0000256" key="2">
    <source>
        <dbReference type="ARBA" id="ARBA00022517"/>
    </source>
</evidence>
<dbReference type="Proteomes" id="UP001314635">
    <property type="component" value="Unassembled WGS sequence"/>
</dbReference>
<feature type="domain" description="Ribosome maturation factor RimM PRC barrel" evidence="8">
    <location>
        <begin position="98"/>
        <end position="164"/>
    </location>
</feature>
<name>A0ABS5G0T6_9BRAD</name>
<protein>
    <recommendedName>
        <fullName evidence="5">Ribosome maturation factor RimM</fullName>
    </recommendedName>
</protein>
<dbReference type="HAMAP" id="MF_00014">
    <property type="entry name" value="Ribosome_mat_RimM"/>
    <property type="match status" value="1"/>
</dbReference>
<dbReference type="InterPro" id="IPR002676">
    <property type="entry name" value="RimM_N"/>
</dbReference>
<sequence>MSKLICVAKIGAAHGVRGEVRLWTFTEDPLAVLHYGPLTTKDGSRSFEVAKAREAKDHLVATIKGVTDRNAAERLNGLELYVPRDRLPETDDDEYYHADLIGLAAETTAGAPLGRVLAIHNFGAGDIIEIAPPSGSTLMLPFTNAVVPTVDLAGGRVIIELPAEIEGEDQDSSDNAGSPEGDAAASNSARHPRESGDP</sequence>
<keyword evidence="3 5" id="KW-0698">rRNA processing</keyword>
<comment type="similarity">
    <text evidence="5">Belongs to the RimM family.</text>
</comment>
<dbReference type="Pfam" id="PF01782">
    <property type="entry name" value="RimM"/>
    <property type="match status" value="1"/>
</dbReference>
<gene>
    <name evidence="5 9" type="primary">rimM</name>
    <name evidence="9" type="ORF">JQ619_03965</name>
</gene>
<organism evidence="9 10">
    <name type="scientific">Bradyrhizobium denitrificans</name>
    <dbReference type="NCBI Taxonomy" id="2734912"/>
    <lineage>
        <taxon>Bacteria</taxon>
        <taxon>Pseudomonadati</taxon>
        <taxon>Pseudomonadota</taxon>
        <taxon>Alphaproteobacteria</taxon>
        <taxon>Hyphomicrobiales</taxon>
        <taxon>Nitrobacteraceae</taxon>
        <taxon>Bradyrhizobium</taxon>
    </lineage>
</organism>
<evidence type="ECO:0000256" key="3">
    <source>
        <dbReference type="ARBA" id="ARBA00022552"/>
    </source>
</evidence>
<keyword evidence="10" id="KW-1185">Reference proteome</keyword>
<dbReference type="InterPro" id="IPR009000">
    <property type="entry name" value="Transl_B-barrel_sf"/>
</dbReference>
<dbReference type="EMBL" id="JAFCLK010000003">
    <property type="protein sequence ID" value="MBR1134913.1"/>
    <property type="molecule type" value="Genomic_DNA"/>
</dbReference>
<evidence type="ECO:0000259" key="8">
    <source>
        <dbReference type="Pfam" id="PF24986"/>
    </source>
</evidence>
<evidence type="ECO:0000256" key="5">
    <source>
        <dbReference type="HAMAP-Rule" id="MF_00014"/>
    </source>
</evidence>
<dbReference type="InterPro" id="IPR056792">
    <property type="entry name" value="PRC_RimM"/>
</dbReference>
<comment type="subunit">
    <text evidence="5">Binds ribosomal protein uS19.</text>
</comment>
<evidence type="ECO:0000313" key="9">
    <source>
        <dbReference type="EMBL" id="MBR1134913.1"/>
    </source>
</evidence>
<evidence type="ECO:0000256" key="4">
    <source>
        <dbReference type="ARBA" id="ARBA00023186"/>
    </source>
</evidence>
<comment type="function">
    <text evidence="5">An accessory protein needed during the final step in the assembly of 30S ribosomal subunit, possibly for assembly of the head region. Essential for efficient processing of 16S rRNA. May be needed both before and after RbfA during the maturation of 16S rRNA. It has affinity for free ribosomal 30S subunits but not for 70S ribosomes.</text>
</comment>
<comment type="subcellular location">
    <subcellularLocation>
        <location evidence="5">Cytoplasm</location>
    </subcellularLocation>
</comment>
<dbReference type="InterPro" id="IPR036976">
    <property type="entry name" value="RimM_N_sf"/>
</dbReference>
<dbReference type="SUPFAM" id="SSF50346">
    <property type="entry name" value="PRC-barrel domain"/>
    <property type="match status" value="1"/>
</dbReference>
<reference evidence="10" key="1">
    <citation type="journal article" date="2021" name="ISME J.">
        <title>Evolutionary origin and ecological implication of a unique nif island in free-living Bradyrhizobium lineages.</title>
        <authorList>
            <person name="Tao J."/>
        </authorList>
    </citation>
    <scope>NUCLEOTIDE SEQUENCE [LARGE SCALE GENOMIC DNA]</scope>
    <source>
        <strain evidence="10">SZCCT0094</strain>
    </source>
</reference>
<evidence type="ECO:0000256" key="1">
    <source>
        <dbReference type="ARBA" id="ARBA00022490"/>
    </source>
</evidence>
<keyword evidence="4 5" id="KW-0143">Chaperone</keyword>
<feature type="region of interest" description="Disordered" evidence="6">
    <location>
        <begin position="163"/>
        <end position="198"/>
    </location>
</feature>
<dbReference type="SUPFAM" id="SSF50447">
    <property type="entry name" value="Translation proteins"/>
    <property type="match status" value="1"/>
</dbReference>
<keyword evidence="1 5" id="KW-0963">Cytoplasm</keyword>
<evidence type="ECO:0000256" key="6">
    <source>
        <dbReference type="SAM" id="MobiDB-lite"/>
    </source>
</evidence>
<feature type="compositionally biased region" description="Acidic residues" evidence="6">
    <location>
        <begin position="163"/>
        <end position="172"/>
    </location>
</feature>